<proteinExistence type="predicted"/>
<dbReference type="InterPro" id="IPR022791">
    <property type="entry name" value="L-PG_synthase/AglD"/>
</dbReference>
<keyword evidence="3 7" id="KW-0812">Transmembrane</keyword>
<feature type="transmembrane region" description="Helical" evidence="7">
    <location>
        <begin position="170"/>
        <end position="190"/>
    </location>
</feature>
<dbReference type="GO" id="GO:0005886">
    <property type="term" value="C:plasma membrane"/>
    <property type="evidence" value="ECO:0007669"/>
    <property type="project" value="UniProtKB-SubCell"/>
</dbReference>
<feature type="transmembrane region" description="Helical" evidence="7">
    <location>
        <begin position="132"/>
        <end position="158"/>
    </location>
</feature>
<accession>A0A518DT50</accession>
<organism evidence="8 9">
    <name type="scientific">Lignipirellula cremea</name>
    <dbReference type="NCBI Taxonomy" id="2528010"/>
    <lineage>
        <taxon>Bacteria</taxon>
        <taxon>Pseudomonadati</taxon>
        <taxon>Planctomycetota</taxon>
        <taxon>Planctomycetia</taxon>
        <taxon>Pirellulales</taxon>
        <taxon>Pirellulaceae</taxon>
        <taxon>Lignipirellula</taxon>
    </lineage>
</organism>
<name>A0A518DT50_9BACT</name>
<dbReference type="Proteomes" id="UP000317648">
    <property type="component" value="Chromosome"/>
</dbReference>
<evidence type="ECO:0000256" key="6">
    <source>
        <dbReference type="SAM" id="MobiDB-lite"/>
    </source>
</evidence>
<sequence>MNKKNVSKAAITILKYGISLGLLGYLFYSAAGNESFAALRDEEKNWPLLAAAYFIALGGLSLTFIRWCYLVRALDIPFRMSDAFRLGFLGYLLTFFTLGVVGGDTLKAVFLARERPLKRTEAVASVVLDRMIGLYALVLTAAIGLLFLDPLTAVGLTAEQQQTIRIMTTTVWAVALAGALSGLLLLPGVLSSHFWKPVTSIPKVGAVVDRILGALESYRQQKAVLLLALVMSCGTHLLFALAVYCTSLSLGGESASLLGHLAIVPICMLANALPLPGGLGAFEYALTFLYTGFFPNVTTQHGFITALAFRVITILLASIGLAYYVAHRRQVKRLLAEANARDDDSETAPAEPATDSPAG</sequence>
<feature type="region of interest" description="Disordered" evidence="6">
    <location>
        <begin position="339"/>
        <end position="359"/>
    </location>
</feature>
<feature type="transmembrane region" description="Helical" evidence="7">
    <location>
        <begin position="223"/>
        <end position="245"/>
    </location>
</feature>
<feature type="transmembrane region" description="Helical" evidence="7">
    <location>
        <begin position="48"/>
        <end position="69"/>
    </location>
</feature>
<evidence type="ECO:0008006" key="10">
    <source>
        <dbReference type="Google" id="ProtNLM"/>
    </source>
</evidence>
<evidence type="ECO:0000256" key="5">
    <source>
        <dbReference type="ARBA" id="ARBA00023136"/>
    </source>
</evidence>
<feature type="transmembrane region" description="Helical" evidence="7">
    <location>
        <begin position="257"/>
        <end position="282"/>
    </location>
</feature>
<feature type="transmembrane region" description="Helical" evidence="7">
    <location>
        <begin position="89"/>
        <end position="112"/>
    </location>
</feature>
<keyword evidence="4 7" id="KW-1133">Transmembrane helix</keyword>
<evidence type="ECO:0000256" key="4">
    <source>
        <dbReference type="ARBA" id="ARBA00022989"/>
    </source>
</evidence>
<evidence type="ECO:0000256" key="1">
    <source>
        <dbReference type="ARBA" id="ARBA00004651"/>
    </source>
</evidence>
<evidence type="ECO:0000256" key="3">
    <source>
        <dbReference type="ARBA" id="ARBA00022692"/>
    </source>
</evidence>
<reference evidence="8 9" key="1">
    <citation type="submission" date="2019-02" db="EMBL/GenBank/DDBJ databases">
        <title>Deep-cultivation of Planctomycetes and their phenomic and genomic characterization uncovers novel biology.</title>
        <authorList>
            <person name="Wiegand S."/>
            <person name="Jogler M."/>
            <person name="Boedeker C."/>
            <person name="Pinto D."/>
            <person name="Vollmers J."/>
            <person name="Rivas-Marin E."/>
            <person name="Kohn T."/>
            <person name="Peeters S.H."/>
            <person name="Heuer A."/>
            <person name="Rast P."/>
            <person name="Oberbeckmann S."/>
            <person name="Bunk B."/>
            <person name="Jeske O."/>
            <person name="Meyerdierks A."/>
            <person name="Storesund J.E."/>
            <person name="Kallscheuer N."/>
            <person name="Luecker S."/>
            <person name="Lage O.M."/>
            <person name="Pohl T."/>
            <person name="Merkel B.J."/>
            <person name="Hornburger P."/>
            <person name="Mueller R.-W."/>
            <person name="Bruemmer F."/>
            <person name="Labrenz M."/>
            <person name="Spormann A.M."/>
            <person name="Op den Camp H."/>
            <person name="Overmann J."/>
            <person name="Amann R."/>
            <person name="Jetten M.S.M."/>
            <person name="Mascher T."/>
            <person name="Medema M.H."/>
            <person name="Devos D.P."/>
            <person name="Kaster A.-K."/>
            <person name="Ovreas L."/>
            <person name="Rohde M."/>
            <person name="Galperin M.Y."/>
            <person name="Jogler C."/>
        </authorList>
    </citation>
    <scope>NUCLEOTIDE SEQUENCE [LARGE SCALE GENOMIC DNA]</scope>
    <source>
        <strain evidence="8 9">Pla85_3_4</strain>
    </source>
</reference>
<feature type="transmembrane region" description="Helical" evidence="7">
    <location>
        <begin position="9"/>
        <end position="28"/>
    </location>
</feature>
<keyword evidence="9" id="KW-1185">Reference proteome</keyword>
<dbReference type="PANTHER" id="PTHR40277">
    <property type="entry name" value="BLL5419 PROTEIN"/>
    <property type="match status" value="1"/>
</dbReference>
<dbReference type="AlphaFoldDB" id="A0A518DT50"/>
<dbReference type="NCBIfam" id="TIGR00374">
    <property type="entry name" value="flippase-like domain"/>
    <property type="match status" value="1"/>
</dbReference>
<protein>
    <recommendedName>
        <fullName evidence="10">Flippase-like domain-containing protein</fullName>
    </recommendedName>
</protein>
<dbReference type="EMBL" id="CP036433">
    <property type="protein sequence ID" value="QDU95026.1"/>
    <property type="molecule type" value="Genomic_DNA"/>
</dbReference>
<dbReference type="PANTHER" id="PTHR40277:SF1">
    <property type="entry name" value="BLL5419 PROTEIN"/>
    <property type="match status" value="1"/>
</dbReference>
<keyword evidence="5 7" id="KW-0472">Membrane</keyword>
<dbReference type="KEGG" id="lcre:Pla8534_28370"/>
<feature type="transmembrane region" description="Helical" evidence="7">
    <location>
        <begin position="302"/>
        <end position="326"/>
    </location>
</feature>
<evidence type="ECO:0000313" key="9">
    <source>
        <dbReference type="Proteomes" id="UP000317648"/>
    </source>
</evidence>
<comment type="subcellular location">
    <subcellularLocation>
        <location evidence="1">Cell membrane</location>
        <topology evidence="1">Multi-pass membrane protein</topology>
    </subcellularLocation>
</comment>
<evidence type="ECO:0000256" key="7">
    <source>
        <dbReference type="SAM" id="Phobius"/>
    </source>
</evidence>
<evidence type="ECO:0000313" key="8">
    <source>
        <dbReference type="EMBL" id="QDU95026.1"/>
    </source>
</evidence>
<dbReference type="Pfam" id="PF03706">
    <property type="entry name" value="LPG_synthase_TM"/>
    <property type="match status" value="1"/>
</dbReference>
<keyword evidence="2" id="KW-1003">Cell membrane</keyword>
<gene>
    <name evidence="8" type="ORF">Pla8534_28370</name>
</gene>
<evidence type="ECO:0000256" key="2">
    <source>
        <dbReference type="ARBA" id="ARBA00022475"/>
    </source>
</evidence>